<feature type="transmembrane region" description="Helical" evidence="1">
    <location>
        <begin position="12"/>
        <end position="38"/>
    </location>
</feature>
<keyword evidence="3" id="KW-1185">Reference proteome</keyword>
<reference evidence="2 3" key="1">
    <citation type="submission" date="2018-03" db="EMBL/GenBank/DDBJ databases">
        <title>Genomic Encyclopedia of Type Strains, Phase III (KMG-III): the genomes of soil and plant-associated and newly described type strains.</title>
        <authorList>
            <person name="Whitman W."/>
        </authorList>
    </citation>
    <scope>NUCLEOTIDE SEQUENCE [LARGE SCALE GENOMIC DNA]</scope>
    <source>
        <strain evidence="2 3">CGMCC 1.12484</strain>
    </source>
</reference>
<organism evidence="2 3">
    <name type="scientific">Glaciihabitans tibetensis</name>
    <dbReference type="NCBI Taxonomy" id="1266600"/>
    <lineage>
        <taxon>Bacteria</taxon>
        <taxon>Bacillati</taxon>
        <taxon>Actinomycetota</taxon>
        <taxon>Actinomycetes</taxon>
        <taxon>Micrococcales</taxon>
        <taxon>Microbacteriaceae</taxon>
        <taxon>Glaciihabitans</taxon>
    </lineage>
</organism>
<evidence type="ECO:0000256" key="1">
    <source>
        <dbReference type="SAM" id="Phobius"/>
    </source>
</evidence>
<gene>
    <name evidence="2" type="ORF">B0I08_104115</name>
</gene>
<keyword evidence="1" id="KW-0812">Transmembrane</keyword>
<dbReference type="Proteomes" id="UP000237983">
    <property type="component" value="Unassembled WGS sequence"/>
</dbReference>
<feature type="transmembrane region" description="Helical" evidence="1">
    <location>
        <begin position="44"/>
        <end position="71"/>
    </location>
</feature>
<dbReference type="RefSeq" id="WP_106211858.1">
    <property type="nucleotide sequence ID" value="NZ_PVTL01000004.1"/>
</dbReference>
<proteinExistence type="predicted"/>
<sequence>MKRISHGTYTMIAGVIYLALITNVLLVVSCLPLVILLITTDPALSWPMLAAAAPLCAPGLTAAFATFRAFGRGGVTPARTFLAAWRTTWRHSLVVGAAVTGIVVIFLADIRFFSDSPLAIAVVPALGVLTALVAATGLLSLVAIADEPRARLRDVVKASIYLGVRNWHLTIVSLAVLATQIVLFTSLPAVALGLTAAPALYLAWANSRYSLLPVLEVEEAPAV</sequence>
<dbReference type="AlphaFoldDB" id="A0A2T0VE14"/>
<keyword evidence="1" id="KW-1133">Transmembrane helix</keyword>
<feature type="transmembrane region" description="Helical" evidence="1">
    <location>
        <begin position="92"/>
        <end position="113"/>
    </location>
</feature>
<name>A0A2T0VE14_9MICO</name>
<keyword evidence="1" id="KW-0472">Membrane</keyword>
<protein>
    <submittedName>
        <fullName evidence="2">Putative membrane protein YesL</fullName>
    </submittedName>
</protein>
<dbReference type="OrthoDB" id="3402079at2"/>
<evidence type="ECO:0000313" key="3">
    <source>
        <dbReference type="Proteomes" id="UP000237983"/>
    </source>
</evidence>
<evidence type="ECO:0000313" key="2">
    <source>
        <dbReference type="EMBL" id="PRY68413.1"/>
    </source>
</evidence>
<dbReference type="PROSITE" id="PS51257">
    <property type="entry name" value="PROKAR_LIPOPROTEIN"/>
    <property type="match status" value="1"/>
</dbReference>
<feature type="transmembrane region" description="Helical" evidence="1">
    <location>
        <begin position="119"/>
        <end position="145"/>
    </location>
</feature>
<accession>A0A2T0VE14</accession>
<comment type="caution">
    <text evidence="2">The sequence shown here is derived from an EMBL/GenBank/DDBJ whole genome shotgun (WGS) entry which is preliminary data.</text>
</comment>
<feature type="transmembrane region" description="Helical" evidence="1">
    <location>
        <begin position="166"/>
        <end position="183"/>
    </location>
</feature>
<dbReference type="EMBL" id="PVTL01000004">
    <property type="protein sequence ID" value="PRY68413.1"/>
    <property type="molecule type" value="Genomic_DNA"/>
</dbReference>